<organism evidence="7 8">
    <name type="scientific">Lutimaribacter marinistellae</name>
    <dbReference type="NCBI Taxonomy" id="1820329"/>
    <lineage>
        <taxon>Bacteria</taxon>
        <taxon>Pseudomonadati</taxon>
        <taxon>Pseudomonadota</taxon>
        <taxon>Alphaproteobacteria</taxon>
        <taxon>Rhodobacterales</taxon>
        <taxon>Roseobacteraceae</taxon>
        <taxon>Lutimaribacter</taxon>
    </lineage>
</organism>
<gene>
    <name evidence="7" type="ORF">ACFORG_16265</name>
</gene>
<dbReference type="PROSITE" id="PS50035">
    <property type="entry name" value="PLD"/>
    <property type="match status" value="2"/>
</dbReference>
<dbReference type="InterPro" id="IPR001736">
    <property type="entry name" value="PLipase_D/transphosphatidylase"/>
</dbReference>
<keyword evidence="8" id="KW-1185">Reference proteome</keyword>
<dbReference type="RefSeq" id="WP_386736634.1">
    <property type="nucleotide sequence ID" value="NZ_JBHRXI010000016.1"/>
</dbReference>
<proteinExistence type="predicted"/>
<feature type="domain" description="PLD phosphodiesterase" evidence="6">
    <location>
        <begin position="174"/>
        <end position="201"/>
    </location>
</feature>
<evidence type="ECO:0000256" key="3">
    <source>
        <dbReference type="ARBA" id="ARBA00018392"/>
    </source>
</evidence>
<evidence type="ECO:0000256" key="1">
    <source>
        <dbReference type="ARBA" id="ARBA00003145"/>
    </source>
</evidence>
<evidence type="ECO:0000313" key="8">
    <source>
        <dbReference type="Proteomes" id="UP001595629"/>
    </source>
</evidence>
<accession>A0ABV7TID1</accession>
<dbReference type="Pfam" id="PF13091">
    <property type="entry name" value="PLDc_2"/>
    <property type="match status" value="2"/>
</dbReference>
<keyword evidence="4" id="KW-0964">Secreted</keyword>
<reference evidence="8" key="1">
    <citation type="journal article" date="2019" name="Int. J. Syst. Evol. Microbiol.">
        <title>The Global Catalogue of Microorganisms (GCM) 10K type strain sequencing project: providing services to taxonomists for standard genome sequencing and annotation.</title>
        <authorList>
            <consortium name="The Broad Institute Genomics Platform"/>
            <consortium name="The Broad Institute Genome Sequencing Center for Infectious Disease"/>
            <person name="Wu L."/>
            <person name="Ma J."/>
        </authorList>
    </citation>
    <scope>NUCLEOTIDE SEQUENCE [LARGE SCALE GENOMIC DNA]</scope>
    <source>
        <strain evidence="8">KCTC 42911</strain>
    </source>
</reference>
<dbReference type="PANTHER" id="PTHR21248:SF12">
    <property type="entry name" value="CARDIOLIPIN SYNTHASE C"/>
    <property type="match status" value="1"/>
</dbReference>
<dbReference type="SUPFAM" id="SSF56024">
    <property type="entry name" value="Phospholipase D/nuclease"/>
    <property type="match status" value="2"/>
</dbReference>
<sequence>MVKKGTKPKEGFIKGMCLVVGLCFLVLAGCSTGNRSFEQTPSFAPEQPTSTRLSRAVRKWGDPLDGRSGVKLIGNGEEAFAARLALAAAAEQTIDAQYYLLHNDLTGQIFAASLLQAADRGVRVRLLLDDMDTKSYDPATAALDSHENIEIRLFNPFWRDQSLVAAGFTDFKRINRRMHNKSMTADNAVSIVGGRNVGDEYFLAKQEMNYSDLDMLVAGPVVAEVSTNFDDYWNSRFAVPANVVVGTPDGFSLEQARGRLDEIIGDARETQYAEVVREAAAQNFSGSNLKLDWVPAEMYSDPPSKAAGDNNNGEILASQLSGYFESATSKVEIISAYFVPRTRGTNWLLELEARGVEVSVVTNSLASNDVKPVYAHYAKDRRTLLEGGVDLYELRPDADRERQRGVYWGQSRSGLHAKAFLIDDRYLFVGSFNWDPRSVNINTEMGILIDSTAMAGSTSKALREVLGAATFAVKLDENERISWTETDVEGKRRVYYHEPTGSVWEHLVASLYGILPIGSQL</sequence>
<evidence type="ECO:0000259" key="6">
    <source>
        <dbReference type="PROSITE" id="PS50035"/>
    </source>
</evidence>
<evidence type="ECO:0000256" key="5">
    <source>
        <dbReference type="ARBA" id="ARBA00029594"/>
    </source>
</evidence>
<dbReference type="InterPro" id="IPR025202">
    <property type="entry name" value="PLD-like_dom"/>
</dbReference>
<feature type="domain" description="PLD phosphodiesterase" evidence="6">
    <location>
        <begin position="411"/>
        <end position="438"/>
    </location>
</feature>
<evidence type="ECO:0000313" key="7">
    <source>
        <dbReference type="EMBL" id="MFC3615314.1"/>
    </source>
</evidence>
<dbReference type="Gene3D" id="3.30.870.10">
    <property type="entry name" value="Endonuclease Chain A"/>
    <property type="match status" value="2"/>
</dbReference>
<name>A0ABV7TID1_9RHOB</name>
<dbReference type="PROSITE" id="PS51257">
    <property type="entry name" value="PROKAR_LIPOPROTEIN"/>
    <property type="match status" value="1"/>
</dbReference>
<comment type="caution">
    <text evidence="7">The sequence shown here is derived from an EMBL/GenBank/DDBJ whole genome shotgun (WGS) entry which is preliminary data.</text>
</comment>
<dbReference type="Proteomes" id="UP001595629">
    <property type="component" value="Unassembled WGS sequence"/>
</dbReference>
<evidence type="ECO:0000256" key="4">
    <source>
        <dbReference type="ARBA" id="ARBA00022525"/>
    </source>
</evidence>
<dbReference type="CDD" id="cd09113">
    <property type="entry name" value="PLDc_ymdC_like_2"/>
    <property type="match status" value="1"/>
</dbReference>
<dbReference type="CDD" id="cd09111">
    <property type="entry name" value="PLDc_ymdC_like_1"/>
    <property type="match status" value="1"/>
</dbReference>
<dbReference type="PANTHER" id="PTHR21248">
    <property type="entry name" value="CARDIOLIPIN SYNTHASE"/>
    <property type="match status" value="1"/>
</dbReference>
<dbReference type="EMBL" id="JBHRXI010000016">
    <property type="protein sequence ID" value="MFC3615314.1"/>
    <property type="molecule type" value="Genomic_DNA"/>
</dbReference>
<evidence type="ECO:0000256" key="2">
    <source>
        <dbReference type="ARBA" id="ARBA00004613"/>
    </source>
</evidence>
<protein>
    <recommendedName>
        <fullName evidence="3">Phospholipase D</fullName>
    </recommendedName>
    <alternativeName>
        <fullName evidence="5">Choline phosphatase</fullName>
    </alternativeName>
</protein>
<comment type="function">
    <text evidence="1">Could be a virulence factor.</text>
</comment>
<comment type="subcellular location">
    <subcellularLocation>
        <location evidence="2">Secreted</location>
    </subcellularLocation>
</comment>
<dbReference type="SMART" id="SM00155">
    <property type="entry name" value="PLDc"/>
    <property type="match status" value="2"/>
</dbReference>